<evidence type="ECO:0000313" key="7">
    <source>
        <dbReference type="Proteomes" id="UP000823749"/>
    </source>
</evidence>
<dbReference type="PANTHER" id="PTHR24092:SF157">
    <property type="entry name" value="PHOSPHOLIPID-TRANSPORTING ATPASE"/>
    <property type="match status" value="1"/>
</dbReference>
<dbReference type="PROSITE" id="PS00154">
    <property type="entry name" value="ATPASE_E1_E2"/>
    <property type="match status" value="1"/>
</dbReference>
<gene>
    <name evidence="6" type="ORF">RHGRI_036919</name>
</gene>
<reference evidence="6 7" key="1">
    <citation type="submission" date="2020-08" db="EMBL/GenBank/DDBJ databases">
        <title>Plant Genome Project.</title>
        <authorList>
            <person name="Zhang R.-G."/>
        </authorList>
    </citation>
    <scope>NUCLEOTIDE SEQUENCE [LARGE SCALE GENOMIC DNA]</scope>
    <source>
        <strain evidence="6">WSP0</strain>
        <tissue evidence="6">Leaf</tissue>
    </source>
</reference>
<proteinExistence type="predicted"/>
<comment type="caution">
    <text evidence="6">The sequence shown here is derived from an EMBL/GenBank/DDBJ whole genome shotgun (WGS) entry which is preliminary data.</text>
</comment>
<accession>A0AAV6HSR3</accession>
<feature type="transmembrane region" description="Helical" evidence="5">
    <location>
        <begin position="430"/>
        <end position="448"/>
    </location>
</feature>
<dbReference type="AlphaFoldDB" id="A0AAV6HSR3"/>
<sequence length="533" mass="59892">MVAAIGSELVTKSEMVKWWYLDLQENDPHPLFNPKKPLFSALLINKDVEMYEQYDEVTGKSVEARTSNSNEEFGQVEIILSDKTGTLTCNQMEFRKCLIGGILYGGDINDVDLAASQRMNIDIERSPSAMVVKELDPSSGSEVEREYDELLNLLELSSSGKRMSVIVRNEDGQIFVLCKGADKYKMGFGQWLLEETEYQEWNTMFSKAKETMGPQRDELLEGASEMIENDLILLGAVAVEDKLQKGAMKVEILHQIQDSYQMICDEFHKDVPFALVIDGKALEIALGSDMKDQFSYSWQLIALLSYAAPYTNFSGGVLYDDRSVATFNVGISTMGVLEQDISAQVCSFQPFTNKDKGTSISVAFKKQGQVADIADIGAKTYTCVIWIINCQIAPTSLGSNISSFGDPSRILTRNISPLNRSSEAIGPSPLYWNVTLLVVVVSLLPYFLHLIVQRLFYPTDDQAIQEMKHCRKDSKDTEMWARELHNSRRTTQIGFSARVDAKISSLREQLHQKKTSLYKSVTSNPIFCYQTNI</sequence>
<keyword evidence="3 5" id="KW-1133">Transmembrane helix</keyword>
<evidence type="ECO:0000256" key="2">
    <source>
        <dbReference type="ARBA" id="ARBA00022692"/>
    </source>
</evidence>
<protein>
    <submittedName>
        <fullName evidence="6">Uncharacterized protein</fullName>
    </submittedName>
</protein>
<dbReference type="EMBL" id="JACTNZ010000013">
    <property type="protein sequence ID" value="KAG5516032.1"/>
    <property type="molecule type" value="Genomic_DNA"/>
</dbReference>
<dbReference type="Gene3D" id="3.40.1110.10">
    <property type="entry name" value="Calcium-transporting ATPase, cytoplasmic domain N"/>
    <property type="match status" value="1"/>
</dbReference>
<dbReference type="PANTHER" id="PTHR24092">
    <property type="entry name" value="PROBABLE PHOSPHOLIPID-TRANSPORTING ATPASE"/>
    <property type="match status" value="1"/>
</dbReference>
<evidence type="ECO:0000256" key="4">
    <source>
        <dbReference type="ARBA" id="ARBA00023136"/>
    </source>
</evidence>
<organism evidence="6 7">
    <name type="scientific">Rhododendron griersonianum</name>
    <dbReference type="NCBI Taxonomy" id="479676"/>
    <lineage>
        <taxon>Eukaryota</taxon>
        <taxon>Viridiplantae</taxon>
        <taxon>Streptophyta</taxon>
        <taxon>Embryophyta</taxon>
        <taxon>Tracheophyta</taxon>
        <taxon>Spermatophyta</taxon>
        <taxon>Magnoliopsida</taxon>
        <taxon>eudicotyledons</taxon>
        <taxon>Gunneridae</taxon>
        <taxon>Pentapetalae</taxon>
        <taxon>asterids</taxon>
        <taxon>Ericales</taxon>
        <taxon>Ericaceae</taxon>
        <taxon>Ericoideae</taxon>
        <taxon>Rhodoreae</taxon>
        <taxon>Rhododendron</taxon>
    </lineage>
</organism>
<comment type="subcellular location">
    <subcellularLocation>
        <location evidence="1">Membrane</location>
    </subcellularLocation>
</comment>
<dbReference type="GO" id="GO:0005886">
    <property type="term" value="C:plasma membrane"/>
    <property type="evidence" value="ECO:0007669"/>
    <property type="project" value="TreeGrafter"/>
</dbReference>
<dbReference type="Gene3D" id="3.40.50.1000">
    <property type="entry name" value="HAD superfamily/HAD-like"/>
    <property type="match status" value="1"/>
</dbReference>
<evidence type="ECO:0000256" key="3">
    <source>
        <dbReference type="ARBA" id="ARBA00022989"/>
    </source>
</evidence>
<keyword evidence="4 5" id="KW-0472">Membrane</keyword>
<dbReference type="InterPro" id="IPR023299">
    <property type="entry name" value="ATPase_P-typ_cyto_dom_N"/>
</dbReference>
<dbReference type="SUPFAM" id="SSF81660">
    <property type="entry name" value="Metal cation-transporting ATPase, ATP-binding domain N"/>
    <property type="match status" value="1"/>
</dbReference>
<dbReference type="Proteomes" id="UP000823749">
    <property type="component" value="Chromosome 13"/>
</dbReference>
<keyword evidence="7" id="KW-1185">Reference proteome</keyword>
<dbReference type="InterPro" id="IPR023214">
    <property type="entry name" value="HAD_sf"/>
</dbReference>
<keyword evidence="2 5" id="KW-0812">Transmembrane</keyword>
<dbReference type="GO" id="GO:0045332">
    <property type="term" value="P:phospholipid translocation"/>
    <property type="evidence" value="ECO:0007669"/>
    <property type="project" value="TreeGrafter"/>
</dbReference>
<dbReference type="GO" id="GO:0140326">
    <property type="term" value="F:ATPase-coupled intramembrane lipid transporter activity"/>
    <property type="evidence" value="ECO:0007669"/>
    <property type="project" value="TreeGrafter"/>
</dbReference>
<evidence type="ECO:0000256" key="5">
    <source>
        <dbReference type="SAM" id="Phobius"/>
    </source>
</evidence>
<evidence type="ECO:0000256" key="1">
    <source>
        <dbReference type="ARBA" id="ARBA00004370"/>
    </source>
</evidence>
<dbReference type="InterPro" id="IPR018303">
    <property type="entry name" value="ATPase_P-typ_P_site"/>
</dbReference>
<dbReference type="GO" id="GO:0000166">
    <property type="term" value="F:nucleotide binding"/>
    <property type="evidence" value="ECO:0007669"/>
    <property type="project" value="InterPro"/>
</dbReference>
<name>A0AAV6HSR3_9ERIC</name>
<evidence type="ECO:0000313" key="6">
    <source>
        <dbReference type="EMBL" id="KAG5516032.1"/>
    </source>
</evidence>